<dbReference type="InterPro" id="IPR009081">
    <property type="entry name" value="PP-bd_ACP"/>
</dbReference>
<dbReference type="AlphaFoldDB" id="A0AAX4IUG2"/>
<dbReference type="Proteomes" id="UP001322277">
    <property type="component" value="Chromosome 8"/>
</dbReference>
<name>A0AAX4IUG2_9PEZI</name>
<evidence type="ECO:0000259" key="2">
    <source>
        <dbReference type="PROSITE" id="PS50075"/>
    </source>
</evidence>
<dbReference type="GeneID" id="87948345"/>
<evidence type="ECO:0000313" key="4">
    <source>
        <dbReference type="Proteomes" id="UP001322277"/>
    </source>
</evidence>
<dbReference type="PANTHER" id="PTHR45527:SF1">
    <property type="entry name" value="FATTY ACID SYNTHASE"/>
    <property type="match status" value="1"/>
</dbReference>
<protein>
    <submittedName>
        <fullName evidence="3">Phosphopantetheine binding ACP domain, ACP-like superfamily</fullName>
    </submittedName>
</protein>
<keyword evidence="1" id="KW-0436">Ligase</keyword>
<keyword evidence="4" id="KW-1185">Reference proteome</keyword>
<feature type="domain" description="Carrier" evidence="2">
    <location>
        <begin position="21"/>
        <end position="97"/>
    </location>
</feature>
<accession>A0AAX4IUG2</accession>
<organism evidence="3 4">
    <name type="scientific">Colletotrichum destructivum</name>
    <dbReference type="NCBI Taxonomy" id="34406"/>
    <lineage>
        <taxon>Eukaryota</taxon>
        <taxon>Fungi</taxon>
        <taxon>Dikarya</taxon>
        <taxon>Ascomycota</taxon>
        <taxon>Pezizomycotina</taxon>
        <taxon>Sordariomycetes</taxon>
        <taxon>Hypocreomycetidae</taxon>
        <taxon>Glomerellales</taxon>
        <taxon>Glomerellaceae</taxon>
        <taxon>Colletotrichum</taxon>
        <taxon>Colletotrichum destructivum species complex</taxon>
    </lineage>
</organism>
<sequence>MSVSEENLLLALRGGATMKQRPLTETELSLQHLWAEALGIPKGRILAQGNFSRLGGDSINAIKLVGACRAACSALEVFQIFQNPTVNNMANAFLRDGQSETPLQEGMMAVSARQHGASFLLMVFRVPVLVNAQRLKGPGTQFRCYRNFKDLTDPLGFEKIPNRLRLPRNQDHRRQSLEAPRR</sequence>
<dbReference type="PANTHER" id="PTHR45527">
    <property type="entry name" value="NONRIBOSOMAL PEPTIDE SYNTHETASE"/>
    <property type="match status" value="1"/>
</dbReference>
<dbReference type="EMBL" id="CP137312">
    <property type="protein sequence ID" value="WQF86831.1"/>
    <property type="molecule type" value="Genomic_DNA"/>
</dbReference>
<dbReference type="InterPro" id="IPR036736">
    <property type="entry name" value="ACP-like_sf"/>
</dbReference>
<dbReference type="GO" id="GO:0043041">
    <property type="term" value="P:amino acid activation for nonribosomal peptide biosynthetic process"/>
    <property type="evidence" value="ECO:0007669"/>
    <property type="project" value="TreeGrafter"/>
</dbReference>
<dbReference type="Gene3D" id="1.10.1200.10">
    <property type="entry name" value="ACP-like"/>
    <property type="match status" value="1"/>
</dbReference>
<dbReference type="Pfam" id="PF00550">
    <property type="entry name" value="PP-binding"/>
    <property type="match status" value="1"/>
</dbReference>
<evidence type="ECO:0000256" key="1">
    <source>
        <dbReference type="ARBA" id="ARBA00022598"/>
    </source>
</evidence>
<dbReference type="GO" id="GO:0031177">
    <property type="term" value="F:phosphopantetheine binding"/>
    <property type="evidence" value="ECO:0007669"/>
    <property type="project" value="TreeGrafter"/>
</dbReference>
<dbReference type="SUPFAM" id="SSF47336">
    <property type="entry name" value="ACP-like"/>
    <property type="match status" value="1"/>
</dbReference>
<dbReference type="GO" id="GO:0016874">
    <property type="term" value="F:ligase activity"/>
    <property type="evidence" value="ECO:0007669"/>
    <property type="project" value="UniProtKB-KW"/>
</dbReference>
<dbReference type="RefSeq" id="XP_062784052.1">
    <property type="nucleotide sequence ID" value="XM_062928001.1"/>
</dbReference>
<dbReference type="GO" id="GO:0005737">
    <property type="term" value="C:cytoplasm"/>
    <property type="evidence" value="ECO:0007669"/>
    <property type="project" value="TreeGrafter"/>
</dbReference>
<dbReference type="GO" id="GO:0044550">
    <property type="term" value="P:secondary metabolite biosynthetic process"/>
    <property type="evidence" value="ECO:0007669"/>
    <property type="project" value="TreeGrafter"/>
</dbReference>
<dbReference type="PROSITE" id="PS50075">
    <property type="entry name" value="CARRIER"/>
    <property type="match status" value="1"/>
</dbReference>
<evidence type="ECO:0000313" key="3">
    <source>
        <dbReference type="EMBL" id="WQF86831.1"/>
    </source>
</evidence>
<proteinExistence type="predicted"/>
<gene>
    <name evidence="3" type="ORF">CDEST_11845</name>
</gene>
<dbReference type="KEGG" id="cdet:87948345"/>
<reference evidence="4" key="1">
    <citation type="journal article" date="2023" name="bioRxiv">
        <title>Complete genome of the Medicago anthracnose fungus, Colletotrichum destructivum, reveals a mini-chromosome-like region within a core chromosome.</title>
        <authorList>
            <person name="Lapalu N."/>
            <person name="Simon A."/>
            <person name="Lu A."/>
            <person name="Plaumann P.-L."/>
            <person name="Amselem J."/>
            <person name="Pigne S."/>
            <person name="Auger A."/>
            <person name="Koch C."/>
            <person name="Dallery J.-F."/>
            <person name="O'Connell R.J."/>
        </authorList>
    </citation>
    <scope>NUCLEOTIDE SEQUENCE [LARGE SCALE GENOMIC DNA]</scope>
    <source>
        <strain evidence="4">CBS 520.97</strain>
    </source>
</reference>